<proteinExistence type="inferred from homology"/>
<evidence type="ECO:0000256" key="2">
    <source>
        <dbReference type="ARBA" id="ARBA00022112"/>
    </source>
</evidence>
<feature type="binding site" evidence="4">
    <location>
        <position position="111"/>
    </location>
    <ligand>
        <name>a divalent metal cation</name>
        <dbReference type="ChEBI" id="CHEBI:60240"/>
        <label>1</label>
    </ligand>
</feature>
<name>A0A9D1E557_9FIRM</name>
<dbReference type="GO" id="GO:0046872">
    <property type="term" value="F:metal ion binding"/>
    <property type="evidence" value="ECO:0007669"/>
    <property type="project" value="UniProtKB-KW"/>
</dbReference>
<reference evidence="5" key="1">
    <citation type="submission" date="2020-10" db="EMBL/GenBank/DDBJ databases">
        <authorList>
            <person name="Gilroy R."/>
        </authorList>
    </citation>
    <scope>NUCLEOTIDE SEQUENCE</scope>
    <source>
        <strain evidence="5">ChiW16-3235</strain>
    </source>
</reference>
<evidence type="ECO:0000256" key="4">
    <source>
        <dbReference type="PIRSR" id="PIRSR602678-1"/>
    </source>
</evidence>
<feature type="binding site" evidence="4">
    <location>
        <position position="231"/>
    </location>
    <ligand>
        <name>a divalent metal cation</name>
        <dbReference type="ChEBI" id="CHEBI:60240"/>
        <label>1</label>
    </ligand>
</feature>
<dbReference type="Pfam" id="PF01784">
    <property type="entry name" value="DUF34_NIF3"/>
    <property type="match status" value="1"/>
</dbReference>
<dbReference type="Gene3D" id="3.40.1390.30">
    <property type="entry name" value="NIF3 (NGG1p interacting factor 3)-like"/>
    <property type="match status" value="2"/>
</dbReference>
<dbReference type="AlphaFoldDB" id="A0A9D1E557"/>
<dbReference type="SUPFAM" id="SSF102705">
    <property type="entry name" value="NIF3 (NGG1p interacting factor 3)-like"/>
    <property type="match status" value="1"/>
</dbReference>
<dbReference type="InterPro" id="IPR036069">
    <property type="entry name" value="DUF34/NIF3_sf"/>
</dbReference>
<dbReference type="PANTHER" id="PTHR13799:SF14">
    <property type="entry name" value="GTP CYCLOHYDROLASE 1 TYPE 2 HOMOLOG"/>
    <property type="match status" value="1"/>
</dbReference>
<dbReference type="EMBL" id="DVHK01000003">
    <property type="protein sequence ID" value="HIR66459.1"/>
    <property type="molecule type" value="Genomic_DNA"/>
</dbReference>
<organism evidence="5 6">
    <name type="scientific">Candidatus Coproplasma avicola</name>
    <dbReference type="NCBI Taxonomy" id="2840744"/>
    <lineage>
        <taxon>Bacteria</taxon>
        <taxon>Bacillati</taxon>
        <taxon>Bacillota</taxon>
        <taxon>Clostridia</taxon>
        <taxon>Eubacteriales</taxon>
        <taxon>Candidatus Coproplasma</taxon>
    </lineage>
</organism>
<dbReference type="GO" id="GO:0005737">
    <property type="term" value="C:cytoplasm"/>
    <property type="evidence" value="ECO:0007669"/>
    <property type="project" value="TreeGrafter"/>
</dbReference>
<evidence type="ECO:0000256" key="1">
    <source>
        <dbReference type="ARBA" id="ARBA00006964"/>
    </source>
</evidence>
<keyword evidence="3 4" id="KW-0479">Metal-binding</keyword>
<feature type="binding site" evidence="4">
    <location>
        <position position="71"/>
    </location>
    <ligand>
        <name>a divalent metal cation</name>
        <dbReference type="ChEBI" id="CHEBI:60240"/>
        <label>1</label>
    </ligand>
</feature>
<feature type="binding site" evidence="4">
    <location>
        <position position="235"/>
    </location>
    <ligand>
        <name>a divalent metal cation</name>
        <dbReference type="ChEBI" id="CHEBI:60240"/>
        <label>1</label>
    </ligand>
</feature>
<sequence>MKLYDVFKIIEEQAAPVALSDELCSKYGHYDNSGIMLENEGEITGALFSLDFTPEAAEEAAHRGCNLIVTHHPAIYHGIKRITPSDDLISRALMTCIKNNIGVISMHLNFDSAPQGVDYYLMKGLGGVEAKSLLNPLSSGGYGRIYDIKPITFKEFVKRTLKNFETRRCFAYGDDDRIIKRVASFCGAGCDGQAAGLAINGGADVLVSADIAHHMITGLFYNGVNVVQLTHYASEVYGFKKIAQSLAPSLGCSVCVYVDAQLM</sequence>
<dbReference type="FunFam" id="3.40.1390.30:FF:000001">
    <property type="entry name" value="GTP cyclohydrolase 1 type 2"/>
    <property type="match status" value="1"/>
</dbReference>
<feature type="binding site" evidence="4">
    <location>
        <position position="72"/>
    </location>
    <ligand>
        <name>a divalent metal cation</name>
        <dbReference type="ChEBI" id="CHEBI:60240"/>
        <label>1</label>
    </ligand>
</feature>
<accession>A0A9D1E557</accession>
<evidence type="ECO:0000313" key="6">
    <source>
        <dbReference type="Proteomes" id="UP000823913"/>
    </source>
</evidence>
<protein>
    <recommendedName>
        <fullName evidence="2">GTP cyclohydrolase 1 type 2 homolog</fullName>
    </recommendedName>
</protein>
<gene>
    <name evidence="5" type="ORF">IAB94_00245</name>
</gene>
<dbReference type="Proteomes" id="UP000823913">
    <property type="component" value="Unassembled WGS sequence"/>
</dbReference>
<dbReference type="InterPro" id="IPR002678">
    <property type="entry name" value="DUF34/NIF3"/>
</dbReference>
<reference evidence="5" key="2">
    <citation type="journal article" date="2021" name="PeerJ">
        <title>Extensive microbial diversity within the chicken gut microbiome revealed by metagenomics and culture.</title>
        <authorList>
            <person name="Gilroy R."/>
            <person name="Ravi A."/>
            <person name="Getino M."/>
            <person name="Pursley I."/>
            <person name="Horton D.L."/>
            <person name="Alikhan N.F."/>
            <person name="Baker D."/>
            <person name="Gharbi K."/>
            <person name="Hall N."/>
            <person name="Watson M."/>
            <person name="Adriaenssens E.M."/>
            <person name="Foster-Nyarko E."/>
            <person name="Jarju S."/>
            <person name="Secka A."/>
            <person name="Antonio M."/>
            <person name="Oren A."/>
            <person name="Chaudhuri R.R."/>
            <person name="La Ragione R."/>
            <person name="Hildebrand F."/>
            <person name="Pallen M.J."/>
        </authorList>
    </citation>
    <scope>NUCLEOTIDE SEQUENCE</scope>
    <source>
        <strain evidence="5">ChiW16-3235</strain>
    </source>
</reference>
<comment type="similarity">
    <text evidence="1">Belongs to the GTP cyclohydrolase I type 2/NIF3 family.</text>
</comment>
<dbReference type="NCBIfam" id="TIGR00486">
    <property type="entry name" value="YbgI_SA1388"/>
    <property type="match status" value="1"/>
</dbReference>
<evidence type="ECO:0000313" key="5">
    <source>
        <dbReference type="EMBL" id="HIR66459.1"/>
    </source>
</evidence>
<comment type="caution">
    <text evidence="5">The sequence shown here is derived from an EMBL/GenBank/DDBJ whole genome shotgun (WGS) entry which is preliminary data.</text>
</comment>
<dbReference type="PANTHER" id="PTHR13799">
    <property type="entry name" value="NGG1 INTERACTING FACTOR 3"/>
    <property type="match status" value="1"/>
</dbReference>
<evidence type="ECO:0000256" key="3">
    <source>
        <dbReference type="ARBA" id="ARBA00022723"/>
    </source>
</evidence>